<evidence type="ECO:0000313" key="10">
    <source>
        <dbReference type="EMBL" id="EFW06335.1"/>
    </source>
</evidence>
<evidence type="ECO:0000256" key="5">
    <source>
        <dbReference type="ARBA" id="ARBA00022807"/>
    </source>
</evidence>
<dbReference type="PANTHER" id="PTHR47053:SF1">
    <property type="entry name" value="MUREIN DD-ENDOPEPTIDASE MEPH-RELATED"/>
    <property type="match status" value="1"/>
</dbReference>
<dbReference type="InterPro" id="IPR057309">
    <property type="entry name" value="PcsB_CC"/>
</dbReference>
<evidence type="ECO:0000256" key="4">
    <source>
        <dbReference type="ARBA" id="ARBA00022801"/>
    </source>
</evidence>
<evidence type="ECO:0000259" key="9">
    <source>
        <dbReference type="PROSITE" id="PS51935"/>
    </source>
</evidence>
<dbReference type="PROSITE" id="PS51935">
    <property type="entry name" value="NLPC_P60"/>
    <property type="match status" value="1"/>
</dbReference>
<dbReference type="eggNOG" id="COG0791">
    <property type="taxonomic scope" value="Bacteria"/>
</dbReference>
<dbReference type="OrthoDB" id="1654978at2"/>
<dbReference type="InterPro" id="IPR000064">
    <property type="entry name" value="NLP_P60_dom"/>
</dbReference>
<keyword evidence="5" id="KW-0788">Thiol protease</keyword>
<feature type="signal peptide" evidence="8">
    <location>
        <begin position="1"/>
        <end position="29"/>
    </location>
</feature>
<accession>E7G6L0</accession>
<dbReference type="AlphaFoldDB" id="E7G6L0"/>
<dbReference type="EMBL" id="ADKX01000006">
    <property type="protein sequence ID" value="EFW06335.1"/>
    <property type="molecule type" value="Genomic_DNA"/>
</dbReference>
<evidence type="ECO:0000256" key="7">
    <source>
        <dbReference type="SAM" id="MobiDB-lite"/>
    </source>
</evidence>
<dbReference type="InterPro" id="IPR051202">
    <property type="entry name" value="Peptidase_C40"/>
</dbReference>
<dbReference type="HOGENOM" id="CLU_034085_0_0_9"/>
<dbReference type="GO" id="GO:0006508">
    <property type="term" value="P:proteolysis"/>
    <property type="evidence" value="ECO:0007669"/>
    <property type="project" value="UniProtKB-KW"/>
</dbReference>
<keyword evidence="4" id="KW-0378">Hydrolase</keyword>
<dbReference type="Gene3D" id="3.90.1720.10">
    <property type="entry name" value="endopeptidase domain like (from Nostoc punctiforme)"/>
    <property type="match status" value="1"/>
</dbReference>
<name>E7G6L0_9FIRM</name>
<organism evidence="10 11">
    <name type="scientific">Coprobacillus cateniformis</name>
    <dbReference type="NCBI Taxonomy" id="100884"/>
    <lineage>
        <taxon>Bacteria</taxon>
        <taxon>Bacillati</taxon>
        <taxon>Bacillota</taxon>
        <taxon>Erysipelotrichia</taxon>
        <taxon>Erysipelotrichales</taxon>
        <taxon>Coprobacillaceae</taxon>
        <taxon>Coprobacillus</taxon>
    </lineage>
</organism>
<comment type="caution">
    <text evidence="10">The sequence shown here is derived from an EMBL/GenBank/DDBJ whole genome shotgun (WGS) entry which is preliminary data.</text>
</comment>
<feature type="compositionally biased region" description="Low complexity" evidence="7">
    <location>
        <begin position="266"/>
        <end position="312"/>
    </location>
</feature>
<evidence type="ECO:0000256" key="2">
    <source>
        <dbReference type="ARBA" id="ARBA00022670"/>
    </source>
</evidence>
<proteinExistence type="inferred from homology"/>
<dbReference type="GeneID" id="78229192"/>
<protein>
    <recommendedName>
        <fullName evidence="9">NlpC/P60 domain-containing protein</fullName>
    </recommendedName>
</protein>
<dbReference type="Proteomes" id="UP000003157">
    <property type="component" value="Unassembled WGS sequence"/>
</dbReference>
<keyword evidence="6" id="KW-0175">Coiled coil</keyword>
<evidence type="ECO:0000256" key="3">
    <source>
        <dbReference type="ARBA" id="ARBA00022729"/>
    </source>
</evidence>
<sequence length="455" mass="51360">MSRQKKIFIGFFTLCLMTAFSLSYISVQAEDFKGQEEKYIKLCSSSKLTDKQQKTCQEFNTYLKDKNKELAKDTKETQKNVKNTENTIQDIIKQMTDLEAKAASTQKELKYIQDSIESYNKNITKKQKTLEERMYAMQTTMNSGIYVSYLLGAEDFTDFMSRAANFKELTQYDNDIIEELTNAMKEVQKQQDTLKILKESIEQDKLAQAELKEKFTAKLKEQNKELAANNAEVSKNQESIESIQSNLAAIKKAAEESKVNNVTQATPNKKPSKPNNNNTTNNNQNNPKPPVDSNNSQTDNNQSDNNDQSNNDSSDDLSSNEKLGLQIANKALTRQGYLYVWGGGHSTSSVQNPNWTKFDCSGLVNWAHYQSGVNIGVGNTKTLANSGKSISKNQLQAGDIILFSSNGTYSGIHHVGIYIGNNRMVHAPTEGEPVQVSSLNNSYWQREWYSCRRLY</sequence>
<dbReference type="RefSeq" id="WP_008787519.1">
    <property type="nucleotide sequence ID" value="NZ_AKCB01000001.1"/>
</dbReference>
<dbReference type="GO" id="GO:0008234">
    <property type="term" value="F:cysteine-type peptidase activity"/>
    <property type="evidence" value="ECO:0007669"/>
    <property type="project" value="UniProtKB-KW"/>
</dbReference>
<keyword evidence="3 8" id="KW-0732">Signal</keyword>
<feature type="coiled-coil region" evidence="6">
    <location>
        <begin position="67"/>
        <end position="108"/>
    </location>
</feature>
<keyword evidence="11" id="KW-1185">Reference proteome</keyword>
<dbReference type="Pfam" id="PF00877">
    <property type="entry name" value="NLPC_P60"/>
    <property type="match status" value="1"/>
</dbReference>
<dbReference type="eggNOG" id="COG4942">
    <property type="taxonomic scope" value="Bacteria"/>
</dbReference>
<keyword evidence="2" id="KW-0645">Protease</keyword>
<evidence type="ECO:0000256" key="1">
    <source>
        <dbReference type="ARBA" id="ARBA00007074"/>
    </source>
</evidence>
<comment type="similarity">
    <text evidence="1">Belongs to the peptidase C40 family.</text>
</comment>
<reference evidence="10 11" key="1">
    <citation type="submission" date="2010-12" db="EMBL/GenBank/DDBJ databases">
        <title>The Genome Sequence of Coprobacillus sp. strain 29_1.</title>
        <authorList>
            <consortium name="The Broad Institute Genome Sequencing Platform"/>
            <person name="Earl A."/>
            <person name="Ward D."/>
            <person name="Feldgarden M."/>
            <person name="Gevers D."/>
            <person name="Daigneault M."/>
            <person name="Sibley C.D."/>
            <person name="White A."/>
            <person name="Strauss J."/>
            <person name="Allen-Vercoe E."/>
            <person name="Young S.K."/>
            <person name="Zeng Q."/>
            <person name="Gargeya S."/>
            <person name="Fitzgerald M."/>
            <person name="Haas B."/>
            <person name="Abouelleil A."/>
            <person name="Alvarado L."/>
            <person name="Arachchi H.M."/>
            <person name="Berlin A."/>
            <person name="Brown A."/>
            <person name="Chapman S.B."/>
            <person name="Chen Z."/>
            <person name="Dunbar C."/>
            <person name="Freedman E."/>
            <person name="Gearin G."/>
            <person name="Gellesch M."/>
            <person name="Goldberg J."/>
            <person name="Griggs A."/>
            <person name="Gujja S."/>
            <person name="Heilman E."/>
            <person name="Heiman D."/>
            <person name="Howarth C."/>
            <person name="Larson L."/>
            <person name="Lui A."/>
            <person name="MacDonald P.J.P."/>
            <person name="Mehta T."/>
            <person name="Montmayeur A."/>
            <person name="Murphy C."/>
            <person name="Neiman D."/>
            <person name="Pearson M."/>
            <person name="Priest M."/>
            <person name="Roberts A."/>
            <person name="Saif S."/>
            <person name="Shea T."/>
            <person name="Shenoy N."/>
            <person name="Sisk P."/>
            <person name="Stolte C."/>
            <person name="Sykes S."/>
            <person name="White J."/>
            <person name="Yandava C."/>
            <person name="Nusbaum C."/>
            <person name="Birren B."/>
        </authorList>
    </citation>
    <scope>NUCLEOTIDE SEQUENCE [LARGE SCALE GENOMIC DNA]</scope>
    <source>
        <strain evidence="10 11">29_1</strain>
    </source>
</reference>
<evidence type="ECO:0000256" key="8">
    <source>
        <dbReference type="SAM" id="SignalP"/>
    </source>
</evidence>
<dbReference type="STRING" id="100884.GCA_000269565_01312"/>
<dbReference type="Pfam" id="PF24568">
    <property type="entry name" value="CC_PcsB"/>
    <property type="match status" value="1"/>
</dbReference>
<feature type="domain" description="NlpC/P60" evidence="9">
    <location>
        <begin position="321"/>
        <end position="455"/>
    </location>
</feature>
<feature type="region of interest" description="Disordered" evidence="7">
    <location>
        <begin position="255"/>
        <end position="319"/>
    </location>
</feature>
<gene>
    <name evidence="10" type="ORF">HMPREF9488_00398</name>
</gene>
<evidence type="ECO:0000313" key="11">
    <source>
        <dbReference type="Proteomes" id="UP000003157"/>
    </source>
</evidence>
<evidence type="ECO:0000256" key="6">
    <source>
        <dbReference type="SAM" id="Coils"/>
    </source>
</evidence>
<dbReference type="SUPFAM" id="SSF54001">
    <property type="entry name" value="Cysteine proteinases"/>
    <property type="match status" value="1"/>
</dbReference>
<feature type="chain" id="PRO_5003218299" description="NlpC/P60 domain-containing protein" evidence="8">
    <location>
        <begin position="30"/>
        <end position="455"/>
    </location>
</feature>
<dbReference type="InterPro" id="IPR038765">
    <property type="entry name" value="Papain-like_cys_pep_sf"/>
</dbReference>
<dbReference type="PANTHER" id="PTHR47053">
    <property type="entry name" value="MUREIN DD-ENDOPEPTIDASE MEPH-RELATED"/>
    <property type="match status" value="1"/>
</dbReference>
<dbReference type="Gene3D" id="6.10.250.3150">
    <property type="match status" value="1"/>
</dbReference>